<keyword evidence="4" id="KW-0328">Glycosyltransferase</keyword>
<name>A0ABT0K3Q3_9ACTN</name>
<sequence>MTSPAPTFSVFTPSHQPRFLDECLQSLRAQSRSDWEWIVLLNSGARWRPEVPDDRVRVEIADSLRGVGAVKRRACELASGEILVELDHDDLLAKDCLAELATAFDQNPSAGLVYSDAAQITLGGERDDSRFDEMHGWEYQETTVDDRPVLQAFSLPPTPHNISYIWYAPNHVRSFRRQVYEQIGGYDASLTVLDDQDLMCRLYQVGDFHRIPRCLYLQRIHEGNTQSDAEVNGHIQRETVVLYDRHIEANALAWARRRGLLALDLGAAHRKPAGFLGVDQYPGDAVDIVATLPDRLDLPDGSVGVIRAVDFLEYVPAKIPLINELYRLLAPGGMLLTLTPSSDGRGAYQDPMHLAFYNENSFWYYTDDQYRTFVPEIEARFQSSRLVTYYPSEWHAANHIPYVAANLIAVKEGTERCGGPLLCDPRADVRALVGGPPWARAGGVDVPMVPKARDGRSGERETAGQEIAG</sequence>
<keyword evidence="5" id="KW-1185">Reference proteome</keyword>
<dbReference type="Gene3D" id="3.90.550.10">
    <property type="entry name" value="Spore Coat Polysaccharide Biosynthesis Protein SpsA, Chain A"/>
    <property type="match status" value="1"/>
</dbReference>
<feature type="domain" description="Methyltransferase type 11" evidence="3">
    <location>
        <begin position="282"/>
        <end position="336"/>
    </location>
</feature>
<feature type="region of interest" description="Disordered" evidence="1">
    <location>
        <begin position="444"/>
        <end position="469"/>
    </location>
</feature>
<dbReference type="RefSeq" id="WP_248826496.1">
    <property type="nucleotide sequence ID" value="NZ_JALKFT010000032.1"/>
</dbReference>
<dbReference type="SUPFAM" id="SSF53448">
    <property type="entry name" value="Nucleotide-diphospho-sugar transferases"/>
    <property type="match status" value="1"/>
</dbReference>
<dbReference type="EC" id="2.4.-.-" evidence="4"/>
<dbReference type="PANTHER" id="PTHR22916">
    <property type="entry name" value="GLYCOSYLTRANSFERASE"/>
    <property type="match status" value="1"/>
</dbReference>
<feature type="compositionally biased region" description="Basic and acidic residues" evidence="1">
    <location>
        <begin position="451"/>
        <end position="463"/>
    </location>
</feature>
<gene>
    <name evidence="4" type="ORF">MXD59_21840</name>
</gene>
<proteinExistence type="predicted"/>
<evidence type="ECO:0000313" key="4">
    <source>
        <dbReference type="EMBL" id="MCK9878380.1"/>
    </source>
</evidence>
<evidence type="ECO:0000259" key="2">
    <source>
        <dbReference type="Pfam" id="PF00535"/>
    </source>
</evidence>
<evidence type="ECO:0000256" key="1">
    <source>
        <dbReference type="SAM" id="MobiDB-lite"/>
    </source>
</evidence>
<organism evidence="4 5">
    <name type="scientific">Frankia umida</name>
    <dbReference type="NCBI Taxonomy" id="573489"/>
    <lineage>
        <taxon>Bacteria</taxon>
        <taxon>Bacillati</taxon>
        <taxon>Actinomycetota</taxon>
        <taxon>Actinomycetes</taxon>
        <taxon>Frankiales</taxon>
        <taxon>Frankiaceae</taxon>
        <taxon>Frankia</taxon>
    </lineage>
</organism>
<dbReference type="InterPro" id="IPR001173">
    <property type="entry name" value="Glyco_trans_2-like"/>
</dbReference>
<dbReference type="InterPro" id="IPR029063">
    <property type="entry name" value="SAM-dependent_MTases_sf"/>
</dbReference>
<dbReference type="SUPFAM" id="SSF53335">
    <property type="entry name" value="S-adenosyl-L-methionine-dependent methyltransferases"/>
    <property type="match status" value="1"/>
</dbReference>
<dbReference type="GO" id="GO:0016757">
    <property type="term" value="F:glycosyltransferase activity"/>
    <property type="evidence" value="ECO:0007669"/>
    <property type="project" value="UniProtKB-KW"/>
</dbReference>
<dbReference type="InterPro" id="IPR013216">
    <property type="entry name" value="Methyltransf_11"/>
</dbReference>
<evidence type="ECO:0000259" key="3">
    <source>
        <dbReference type="Pfam" id="PF08241"/>
    </source>
</evidence>
<protein>
    <submittedName>
        <fullName evidence="4">Glycosyltransferase</fullName>
        <ecNumber evidence="4">2.4.-.-</ecNumber>
    </submittedName>
</protein>
<evidence type="ECO:0000313" key="5">
    <source>
        <dbReference type="Proteomes" id="UP001201873"/>
    </source>
</evidence>
<dbReference type="Pfam" id="PF08241">
    <property type="entry name" value="Methyltransf_11"/>
    <property type="match status" value="1"/>
</dbReference>
<dbReference type="InterPro" id="IPR029044">
    <property type="entry name" value="Nucleotide-diphossugar_trans"/>
</dbReference>
<dbReference type="Proteomes" id="UP001201873">
    <property type="component" value="Unassembled WGS sequence"/>
</dbReference>
<comment type="caution">
    <text evidence="4">The sequence shown here is derived from an EMBL/GenBank/DDBJ whole genome shotgun (WGS) entry which is preliminary data.</text>
</comment>
<dbReference type="Gene3D" id="3.40.50.150">
    <property type="entry name" value="Vaccinia Virus protein VP39"/>
    <property type="match status" value="1"/>
</dbReference>
<dbReference type="Pfam" id="PF00535">
    <property type="entry name" value="Glycos_transf_2"/>
    <property type="match status" value="1"/>
</dbReference>
<dbReference type="EMBL" id="JALKFT010000032">
    <property type="protein sequence ID" value="MCK9878380.1"/>
    <property type="molecule type" value="Genomic_DNA"/>
</dbReference>
<reference evidence="4 5" key="1">
    <citation type="submission" date="2022-04" db="EMBL/GenBank/DDBJ databases">
        <title>Genome diversity in the genus Frankia.</title>
        <authorList>
            <person name="Carlos-Shanley C."/>
            <person name="Hahn D."/>
        </authorList>
    </citation>
    <scope>NUCLEOTIDE SEQUENCE [LARGE SCALE GENOMIC DNA]</scope>
    <source>
        <strain evidence="4 5">Ag45/Mut15</strain>
    </source>
</reference>
<feature type="domain" description="Glycosyltransferase 2-like" evidence="2">
    <location>
        <begin position="10"/>
        <end position="114"/>
    </location>
</feature>
<accession>A0ABT0K3Q3</accession>
<keyword evidence="4" id="KW-0808">Transferase</keyword>